<dbReference type="AlphaFoldDB" id="A0A843XJ00"/>
<feature type="transmembrane region" description="Helical" evidence="1">
    <location>
        <begin position="104"/>
        <end position="131"/>
    </location>
</feature>
<keyword evidence="1" id="KW-0812">Transmembrane</keyword>
<proteinExistence type="predicted"/>
<name>A0A843XJ00_COLES</name>
<evidence type="ECO:0000313" key="3">
    <source>
        <dbReference type="Proteomes" id="UP000652761"/>
    </source>
</evidence>
<protein>
    <submittedName>
        <fullName evidence="2">Uncharacterized protein</fullName>
    </submittedName>
</protein>
<dbReference type="EMBL" id="NMUH01009085">
    <property type="protein sequence ID" value="MQM19648.1"/>
    <property type="molecule type" value="Genomic_DNA"/>
</dbReference>
<reference evidence="2" key="1">
    <citation type="submission" date="2017-07" db="EMBL/GenBank/DDBJ databases">
        <title>Taro Niue Genome Assembly and Annotation.</title>
        <authorList>
            <person name="Atibalentja N."/>
            <person name="Keating K."/>
            <person name="Fields C.J."/>
        </authorList>
    </citation>
    <scope>NUCLEOTIDE SEQUENCE</scope>
    <source>
        <strain evidence="2">Niue_2</strain>
        <tissue evidence="2">Leaf</tissue>
    </source>
</reference>
<keyword evidence="3" id="KW-1185">Reference proteome</keyword>
<evidence type="ECO:0000256" key="1">
    <source>
        <dbReference type="SAM" id="Phobius"/>
    </source>
</evidence>
<accession>A0A843XJ00</accession>
<dbReference type="Proteomes" id="UP000652761">
    <property type="component" value="Unassembled WGS sequence"/>
</dbReference>
<evidence type="ECO:0000313" key="2">
    <source>
        <dbReference type="EMBL" id="MQM19648.1"/>
    </source>
</evidence>
<organism evidence="2 3">
    <name type="scientific">Colocasia esculenta</name>
    <name type="common">Wild taro</name>
    <name type="synonym">Arum esculentum</name>
    <dbReference type="NCBI Taxonomy" id="4460"/>
    <lineage>
        <taxon>Eukaryota</taxon>
        <taxon>Viridiplantae</taxon>
        <taxon>Streptophyta</taxon>
        <taxon>Embryophyta</taxon>
        <taxon>Tracheophyta</taxon>
        <taxon>Spermatophyta</taxon>
        <taxon>Magnoliopsida</taxon>
        <taxon>Liliopsida</taxon>
        <taxon>Araceae</taxon>
        <taxon>Aroideae</taxon>
        <taxon>Colocasieae</taxon>
        <taxon>Colocasia</taxon>
    </lineage>
</organism>
<gene>
    <name evidence="2" type="ORF">Taro_052656</name>
</gene>
<comment type="caution">
    <text evidence="2">The sequence shown here is derived from an EMBL/GenBank/DDBJ whole genome shotgun (WGS) entry which is preliminary data.</text>
</comment>
<keyword evidence="1" id="KW-0472">Membrane</keyword>
<keyword evidence="1" id="KW-1133">Transmembrane helix</keyword>
<sequence length="137" mass="14369">MLLSWPGRPSQQGCRDLVSCRDSAIVASRFPIAIGSCHGGPDRHDVATVGVSACAPWQGVPLGPSGGNAAGCLPAFTDRRFLGLCLVCRRWPTTLSGGFRKGCCACLCLLGLSWLQASVLFLLVVATPVLFRPVLGT</sequence>